<dbReference type="OrthoDB" id="288286at2"/>
<dbReference type="RefSeq" id="WP_015811087.1">
    <property type="nucleotide sequence ID" value="NC_013037.1"/>
</dbReference>
<accession>C6VSL1</accession>
<keyword evidence="1" id="KW-0812">Transmembrane</keyword>
<protein>
    <submittedName>
        <fullName evidence="2">Uncharacterized protein</fullName>
    </submittedName>
</protein>
<keyword evidence="3" id="KW-1185">Reference proteome</keyword>
<feature type="transmembrane region" description="Helical" evidence="1">
    <location>
        <begin position="53"/>
        <end position="72"/>
    </location>
</feature>
<gene>
    <name evidence="2" type="ordered locus">Dfer_1590</name>
</gene>
<dbReference type="Proteomes" id="UP000002011">
    <property type="component" value="Chromosome"/>
</dbReference>
<organism evidence="2 3">
    <name type="scientific">Dyadobacter fermentans (strain ATCC 700827 / DSM 18053 / CIP 107007 / KCTC 52180 / NS114)</name>
    <dbReference type="NCBI Taxonomy" id="471854"/>
    <lineage>
        <taxon>Bacteria</taxon>
        <taxon>Pseudomonadati</taxon>
        <taxon>Bacteroidota</taxon>
        <taxon>Cytophagia</taxon>
        <taxon>Cytophagales</taxon>
        <taxon>Spirosomataceae</taxon>
        <taxon>Dyadobacter</taxon>
    </lineage>
</organism>
<sequence>MDLTKNKSHEEGGLATAIEEQTAKLPSDVFLWTSIASMGVSLAFKLSGHKHTALFIGQWAAPFLLLGIYNKIVKTQGHD</sequence>
<keyword evidence="1" id="KW-0472">Membrane</keyword>
<evidence type="ECO:0000256" key="1">
    <source>
        <dbReference type="SAM" id="Phobius"/>
    </source>
</evidence>
<name>C6VSL1_DYAFD</name>
<dbReference type="KEGG" id="dfe:Dfer_1590"/>
<dbReference type="eggNOG" id="ENOG5032YN3">
    <property type="taxonomic scope" value="Bacteria"/>
</dbReference>
<dbReference type="STRING" id="471854.Dfer_1590"/>
<evidence type="ECO:0000313" key="2">
    <source>
        <dbReference type="EMBL" id="ACT92833.1"/>
    </source>
</evidence>
<dbReference type="HOGENOM" id="CLU_186880_0_0_10"/>
<proteinExistence type="predicted"/>
<reference evidence="2 3" key="1">
    <citation type="journal article" date="2009" name="Stand. Genomic Sci.">
        <title>Complete genome sequence of Dyadobacter fermentans type strain (NS114).</title>
        <authorList>
            <person name="Lang E."/>
            <person name="Lapidus A."/>
            <person name="Chertkov O."/>
            <person name="Brettin T."/>
            <person name="Detter J.C."/>
            <person name="Han C."/>
            <person name="Copeland A."/>
            <person name="Glavina Del Rio T."/>
            <person name="Nolan M."/>
            <person name="Chen F."/>
            <person name="Lucas S."/>
            <person name="Tice H."/>
            <person name="Cheng J.F."/>
            <person name="Land M."/>
            <person name="Hauser L."/>
            <person name="Chang Y.J."/>
            <person name="Jeffries C.D."/>
            <person name="Kopitz M."/>
            <person name="Bruce D."/>
            <person name="Goodwin L."/>
            <person name="Pitluck S."/>
            <person name="Ovchinnikova G."/>
            <person name="Pati A."/>
            <person name="Ivanova N."/>
            <person name="Mavrommatis K."/>
            <person name="Chen A."/>
            <person name="Palaniappan K."/>
            <person name="Chain P."/>
            <person name="Bristow J."/>
            <person name="Eisen J.A."/>
            <person name="Markowitz V."/>
            <person name="Hugenholtz P."/>
            <person name="Goker M."/>
            <person name="Rohde M."/>
            <person name="Kyrpides N.C."/>
            <person name="Klenk H.P."/>
        </authorList>
    </citation>
    <scope>NUCLEOTIDE SEQUENCE [LARGE SCALE GENOMIC DNA]</scope>
    <source>
        <strain evidence="3">ATCC 700827 / DSM 18053 / CIP 107007 / KCTC 52180 / NS114</strain>
    </source>
</reference>
<dbReference type="AlphaFoldDB" id="C6VSL1"/>
<evidence type="ECO:0000313" key="3">
    <source>
        <dbReference type="Proteomes" id="UP000002011"/>
    </source>
</evidence>
<keyword evidence="1" id="KW-1133">Transmembrane helix</keyword>
<dbReference type="EMBL" id="CP001619">
    <property type="protein sequence ID" value="ACT92833.1"/>
    <property type="molecule type" value="Genomic_DNA"/>
</dbReference>